<comment type="cofactor">
    <cofactor evidence="13">
        <name>[4Fe-4S] cluster</name>
        <dbReference type="ChEBI" id="CHEBI:49883"/>
    </cofactor>
    <text evidence="13">Binds 2 [4Fe-4S] clusters. One cluster is coordinated with 3 cysteines and an exchangeable S-adenosyl-L-methionine.</text>
</comment>
<evidence type="ECO:0000256" key="13">
    <source>
        <dbReference type="HAMAP-Rule" id="MF_01864"/>
    </source>
</evidence>
<dbReference type="FunFam" id="3.40.50.12160:FF:000003">
    <property type="entry name" value="CDK5 regulatory subunit-associated protein 1"/>
    <property type="match status" value="1"/>
</dbReference>
<proteinExistence type="inferred from homology"/>
<evidence type="ECO:0000256" key="9">
    <source>
        <dbReference type="ARBA" id="ARBA00051425"/>
    </source>
</evidence>
<evidence type="ECO:0000256" key="11">
    <source>
        <dbReference type="ARBA" id="ARBA00080698"/>
    </source>
</evidence>
<evidence type="ECO:0000256" key="5">
    <source>
        <dbReference type="ARBA" id="ARBA00022723"/>
    </source>
</evidence>
<dbReference type="InterPro" id="IPR005839">
    <property type="entry name" value="Methylthiotransferase"/>
</dbReference>
<dbReference type="SFLD" id="SFLDF00273">
    <property type="entry name" value="(dimethylallyl)adenosine_tRNA"/>
    <property type="match status" value="1"/>
</dbReference>
<dbReference type="GO" id="GO:0046872">
    <property type="term" value="F:metal ion binding"/>
    <property type="evidence" value="ECO:0007669"/>
    <property type="project" value="UniProtKB-KW"/>
</dbReference>
<evidence type="ECO:0000256" key="8">
    <source>
        <dbReference type="ARBA" id="ARBA00033765"/>
    </source>
</evidence>
<dbReference type="AlphaFoldDB" id="A0A212R5S4"/>
<keyword evidence="18" id="KW-1185">Reference proteome</keyword>
<accession>A0A212R5S4</accession>
<dbReference type="GO" id="GO:0035597">
    <property type="term" value="F:tRNA-2-methylthio-N(6)-dimethylallyladenosine(37) synthase activity"/>
    <property type="evidence" value="ECO:0007669"/>
    <property type="project" value="UniProtKB-EC"/>
</dbReference>
<evidence type="ECO:0000256" key="7">
    <source>
        <dbReference type="ARBA" id="ARBA00023014"/>
    </source>
</evidence>
<dbReference type="Pfam" id="PF00919">
    <property type="entry name" value="UPF0004"/>
    <property type="match status" value="1"/>
</dbReference>
<dbReference type="PANTHER" id="PTHR43020">
    <property type="entry name" value="CDK5 REGULATORY SUBUNIT-ASSOCIATED PROTEIN 1"/>
    <property type="match status" value="1"/>
</dbReference>
<feature type="domain" description="MTTase N-terminal" evidence="15">
    <location>
        <begin position="1"/>
        <end position="118"/>
    </location>
</feature>
<evidence type="ECO:0000256" key="3">
    <source>
        <dbReference type="ARBA" id="ARBA00022679"/>
    </source>
</evidence>
<dbReference type="EC" id="2.8.4.3" evidence="8 13"/>
<dbReference type="SFLD" id="SFLDG01082">
    <property type="entry name" value="B12-binding_domain_containing"/>
    <property type="match status" value="1"/>
</dbReference>
<feature type="domain" description="Radical SAM core" evidence="16">
    <location>
        <begin position="146"/>
        <end position="377"/>
    </location>
</feature>
<comment type="subunit">
    <text evidence="13">Monomer.</text>
</comment>
<feature type="binding site" evidence="13">
    <location>
        <position position="80"/>
    </location>
    <ligand>
        <name>[4Fe-4S] cluster</name>
        <dbReference type="ChEBI" id="CHEBI:49883"/>
        <label>1</label>
    </ligand>
</feature>
<dbReference type="Gene3D" id="3.40.50.12160">
    <property type="entry name" value="Methylthiotransferase, N-terminal domain"/>
    <property type="match status" value="1"/>
</dbReference>
<dbReference type="InterPro" id="IPR038135">
    <property type="entry name" value="Methylthiotransferase_N_sf"/>
</dbReference>
<dbReference type="InterPro" id="IPR006463">
    <property type="entry name" value="MiaB_methiolase"/>
</dbReference>
<feature type="binding site" evidence="13">
    <location>
        <position position="46"/>
    </location>
    <ligand>
        <name>[4Fe-4S] cluster</name>
        <dbReference type="ChEBI" id="CHEBI:49883"/>
        <label>1</label>
    </ligand>
</feature>
<keyword evidence="3 13" id="KW-0808">Transferase</keyword>
<evidence type="ECO:0000256" key="10">
    <source>
        <dbReference type="ARBA" id="ARBA00068570"/>
    </source>
</evidence>
<dbReference type="PROSITE" id="PS50926">
    <property type="entry name" value="TRAM"/>
    <property type="match status" value="1"/>
</dbReference>
<comment type="function">
    <text evidence="1 13">Catalyzes the methylthiolation of N6-(dimethylallyl)adenosine (i(6)A), leading to the formation of 2-methylthio-N6-(dimethylallyl)adenosine (ms(2)i(6)A) at position 37 in tRNAs that read codons beginning with uridine.</text>
</comment>
<evidence type="ECO:0000256" key="1">
    <source>
        <dbReference type="ARBA" id="ARBA00003234"/>
    </source>
</evidence>
<dbReference type="NCBIfam" id="TIGR00089">
    <property type="entry name" value="MiaB/RimO family radical SAM methylthiotransferase"/>
    <property type="match status" value="1"/>
</dbReference>
<dbReference type="FunCoup" id="A0A212R5S4">
    <property type="interactions" value="451"/>
</dbReference>
<dbReference type="InterPro" id="IPR023404">
    <property type="entry name" value="rSAM_horseshoe"/>
</dbReference>
<evidence type="ECO:0000256" key="12">
    <source>
        <dbReference type="ARBA" id="ARBA00081141"/>
    </source>
</evidence>
<dbReference type="SUPFAM" id="SSF102114">
    <property type="entry name" value="Radical SAM enzymes"/>
    <property type="match status" value="1"/>
</dbReference>
<keyword evidence="7 13" id="KW-0411">Iron-sulfur</keyword>
<dbReference type="OrthoDB" id="9805215at2"/>
<evidence type="ECO:0000259" key="15">
    <source>
        <dbReference type="PROSITE" id="PS51449"/>
    </source>
</evidence>
<evidence type="ECO:0000256" key="6">
    <source>
        <dbReference type="ARBA" id="ARBA00023004"/>
    </source>
</evidence>
<dbReference type="FunFam" id="3.80.30.20:FF:000001">
    <property type="entry name" value="tRNA-2-methylthio-N(6)-dimethylallyladenosine synthase 2"/>
    <property type="match status" value="1"/>
</dbReference>
<feature type="binding site" evidence="13">
    <location>
        <position position="164"/>
    </location>
    <ligand>
        <name>[4Fe-4S] cluster</name>
        <dbReference type="ChEBI" id="CHEBI:49883"/>
        <label>2</label>
        <note>4Fe-4S-S-AdoMet</note>
    </ligand>
</feature>
<keyword evidence="13" id="KW-0963">Cytoplasm</keyword>
<keyword evidence="5 13" id="KW-0479">Metal-binding</keyword>
<dbReference type="HAMAP" id="MF_01864">
    <property type="entry name" value="tRNA_metthiotr_MiaB"/>
    <property type="match status" value="1"/>
</dbReference>
<dbReference type="RefSeq" id="WP_088571490.1">
    <property type="nucleotide sequence ID" value="NZ_FYEK01000031.1"/>
</dbReference>
<evidence type="ECO:0000256" key="2">
    <source>
        <dbReference type="ARBA" id="ARBA00022485"/>
    </source>
</evidence>
<dbReference type="NCBIfam" id="TIGR01574">
    <property type="entry name" value="miaB-methiolase"/>
    <property type="match status" value="1"/>
</dbReference>
<dbReference type="InterPro" id="IPR006638">
    <property type="entry name" value="Elp3/MiaA/NifB-like_rSAM"/>
</dbReference>
<evidence type="ECO:0000259" key="16">
    <source>
        <dbReference type="PROSITE" id="PS51918"/>
    </source>
</evidence>
<comment type="subcellular location">
    <subcellularLocation>
        <location evidence="13">Cytoplasm</location>
    </subcellularLocation>
</comment>
<dbReference type="InterPro" id="IPR058240">
    <property type="entry name" value="rSAM_sf"/>
</dbReference>
<dbReference type="InterPro" id="IPR020612">
    <property type="entry name" value="Methylthiotransferase_CS"/>
</dbReference>
<dbReference type="PANTHER" id="PTHR43020:SF2">
    <property type="entry name" value="MITOCHONDRIAL TRNA METHYLTHIOTRANSFERASE CDK5RAP1"/>
    <property type="match status" value="1"/>
</dbReference>
<comment type="catalytic activity">
    <reaction evidence="9 13">
        <text>N(6)-dimethylallyladenosine(37) in tRNA + (sulfur carrier)-SH + AH2 + 2 S-adenosyl-L-methionine = 2-methylsulfanyl-N(6)-dimethylallyladenosine(37) in tRNA + (sulfur carrier)-H + 5'-deoxyadenosine + L-methionine + A + S-adenosyl-L-homocysteine + 2 H(+)</text>
        <dbReference type="Rhea" id="RHEA:37067"/>
        <dbReference type="Rhea" id="RHEA-COMP:10375"/>
        <dbReference type="Rhea" id="RHEA-COMP:10376"/>
        <dbReference type="Rhea" id="RHEA-COMP:14737"/>
        <dbReference type="Rhea" id="RHEA-COMP:14739"/>
        <dbReference type="ChEBI" id="CHEBI:13193"/>
        <dbReference type="ChEBI" id="CHEBI:15378"/>
        <dbReference type="ChEBI" id="CHEBI:17319"/>
        <dbReference type="ChEBI" id="CHEBI:17499"/>
        <dbReference type="ChEBI" id="CHEBI:29917"/>
        <dbReference type="ChEBI" id="CHEBI:57844"/>
        <dbReference type="ChEBI" id="CHEBI:57856"/>
        <dbReference type="ChEBI" id="CHEBI:59789"/>
        <dbReference type="ChEBI" id="CHEBI:64428"/>
        <dbReference type="ChEBI" id="CHEBI:74415"/>
        <dbReference type="ChEBI" id="CHEBI:74417"/>
        <dbReference type="EC" id="2.8.4.3"/>
    </reaction>
</comment>
<reference evidence="18" key="1">
    <citation type="submission" date="2017-06" db="EMBL/GenBank/DDBJ databases">
        <authorList>
            <person name="Varghese N."/>
            <person name="Submissions S."/>
        </authorList>
    </citation>
    <scope>NUCLEOTIDE SEQUENCE [LARGE SCALE GENOMIC DNA]</scope>
    <source>
        <strain evidence="18">JAD2</strain>
    </source>
</reference>
<organism evidence="17 18">
    <name type="scientific">Thermoflexus hugenholtzii JAD2</name>
    <dbReference type="NCBI Taxonomy" id="877466"/>
    <lineage>
        <taxon>Bacteria</taxon>
        <taxon>Bacillati</taxon>
        <taxon>Chloroflexota</taxon>
        <taxon>Thermoflexia</taxon>
        <taxon>Thermoflexales</taxon>
        <taxon>Thermoflexaceae</taxon>
        <taxon>Thermoflexus</taxon>
    </lineage>
</organism>
<feature type="binding site" evidence="13">
    <location>
        <position position="10"/>
    </location>
    <ligand>
        <name>[4Fe-4S] cluster</name>
        <dbReference type="ChEBI" id="CHEBI:49883"/>
        <label>1</label>
    </ligand>
</feature>
<evidence type="ECO:0000259" key="14">
    <source>
        <dbReference type="PROSITE" id="PS50926"/>
    </source>
</evidence>
<evidence type="ECO:0000313" key="18">
    <source>
        <dbReference type="Proteomes" id="UP000197025"/>
    </source>
</evidence>
<dbReference type="InterPro" id="IPR007197">
    <property type="entry name" value="rSAM"/>
</dbReference>
<dbReference type="Gene3D" id="3.80.30.20">
    <property type="entry name" value="tm_1862 like domain"/>
    <property type="match status" value="1"/>
</dbReference>
<keyword evidence="13" id="KW-0819">tRNA processing</keyword>
<dbReference type="Pfam" id="PF04055">
    <property type="entry name" value="Radical_SAM"/>
    <property type="match status" value="1"/>
</dbReference>
<dbReference type="InterPro" id="IPR002792">
    <property type="entry name" value="TRAM_dom"/>
</dbReference>
<dbReference type="Proteomes" id="UP000197025">
    <property type="component" value="Unassembled WGS sequence"/>
</dbReference>
<dbReference type="PROSITE" id="PS51918">
    <property type="entry name" value="RADICAL_SAM"/>
    <property type="match status" value="1"/>
</dbReference>
<evidence type="ECO:0000256" key="4">
    <source>
        <dbReference type="ARBA" id="ARBA00022691"/>
    </source>
</evidence>
<keyword evidence="2 13" id="KW-0004">4Fe-4S</keyword>
<keyword evidence="4 13" id="KW-0949">S-adenosyl-L-methionine</keyword>
<sequence length="452" mass="51684">MRYYIHTFGCQMNVADSERLASALEKLGYQMAERPEQADVLVVNTCVVRQSAEEKAYGWLHMVRPLKERRPDRVVAVMGCLVGVKGNEGLRRAFPWVDVFMPPADPRPLVEFLARRVDEGRAVADLERMVRYALQDEELVLPLSERGRKVTAYVPVVHGCSFGCTFCIIPYRRGPERSRPVGQVVAEVRALAEQGVREVTLLGQIVDRYGKDIPDGPDLADLLRAVHEVEGIQRIRFLTSHPSFMTDRIIEAVAELPKVCEHIEIPVQAGNDEVLARMRRGYTVADYKRVVEKIRRRIPNASIATDIIVGFCGETEEQFMDTYRLVEELEFDVVHIAKYSPRPGTVAWRTMADDVPPEEKERRFRMLEELYERISRRKNEALIGQTVEILVEDRNEKGKWFGRTRNNKLVFFEDGDRDWRGQLVSVRITSAGPWSLQGVPVEPSLEPGRSPR</sequence>
<dbReference type="CDD" id="cd01335">
    <property type="entry name" value="Radical_SAM"/>
    <property type="match status" value="1"/>
</dbReference>
<dbReference type="GO" id="GO:0005829">
    <property type="term" value="C:cytosol"/>
    <property type="evidence" value="ECO:0007669"/>
    <property type="project" value="TreeGrafter"/>
</dbReference>
<dbReference type="Pfam" id="PF01938">
    <property type="entry name" value="TRAM"/>
    <property type="match status" value="1"/>
</dbReference>
<dbReference type="SFLD" id="SFLDG01061">
    <property type="entry name" value="methylthiotransferase"/>
    <property type="match status" value="1"/>
</dbReference>
<dbReference type="EMBL" id="FYEK01000031">
    <property type="protein sequence ID" value="SNB67417.1"/>
    <property type="molecule type" value="Genomic_DNA"/>
</dbReference>
<dbReference type="SMART" id="SM00729">
    <property type="entry name" value="Elp3"/>
    <property type="match status" value="1"/>
</dbReference>
<name>A0A212R5S4_9CHLR</name>
<dbReference type="SFLD" id="SFLDS00029">
    <property type="entry name" value="Radical_SAM"/>
    <property type="match status" value="1"/>
</dbReference>
<gene>
    <name evidence="13" type="primary">miaB</name>
    <name evidence="17" type="ORF">SAMN02746019_00013130</name>
</gene>
<dbReference type="GO" id="GO:0051539">
    <property type="term" value="F:4 iron, 4 sulfur cluster binding"/>
    <property type="evidence" value="ECO:0007669"/>
    <property type="project" value="UniProtKB-UniRule"/>
</dbReference>
<comment type="similarity">
    <text evidence="13">Belongs to the methylthiotransferase family. MiaB subfamily.</text>
</comment>
<dbReference type="PROSITE" id="PS01278">
    <property type="entry name" value="MTTASE_RADICAL"/>
    <property type="match status" value="1"/>
</dbReference>
<dbReference type="InterPro" id="IPR013848">
    <property type="entry name" value="Methylthiotransferase_N"/>
</dbReference>
<dbReference type="InParanoid" id="A0A212R5S4"/>
<feature type="binding site" evidence="13">
    <location>
        <position position="167"/>
    </location>
    <ligand>
        <name>[4Fe-4S] cluster</name>
        <dbReference type="ChEBI" id="CHEBI:49883"/>
        <label>2</label>
        <note>4Fe-4S-S-AdoMet</note>
    </ligand>
</feature>
<dbReference type="PROSITE" id="PS51449">
    <property type="entry name" value="MTTASE_N"/>
    <property type="match status" value="1"/>
</dbReference>
<feature type="domain" description="TRAM" evidence="14">
    <location>
        <begin position="380"/>
        <end position="442"/>
    </location>
</feature>
<evidence type="ECO:0000313" key="17">
    <source>
        <dbReference type="EMBL" id="SNB67417.1"/>
    </source>
</evidence>
<keyword evidence="6 13" id="KW-0408">Iron</keyword>
<feature type="binding site" evidence="13">
    <location>
        <position position="160"/>
    </location>
    <ligand>
        <name>[4Fe-4S] cluster</name>
        <dbReference type="ChEBI" id="CHEBI:49883"/>
        <label>2</label>
        <note>4Fe-4S-S-AdoMet</note>
    </ligand>
</feature>
<protein>
    <recommendedName>
        <fullName evidence="10 13">tRNA-2-methylthio-N(6)-dimethylallyladenosine synthase</fullName>
        <ecNumber evidence="8 13">2.8.4.3</ecNumber>
    </recommendedName>
    <alternativeName>
        <fullName evidence="12 13">(Dimethylallyl)adenosine tRNA methylthiotransferase MiaB</fullName>
    </alternativeName>
    <alternativeName>
        <fullName evidence="11 13">tRNA-i(6)A37 methylthiotransferase</fullName>
    </alternativeName>
</protein>